<keyword evidence="1" id="KW-0812">Transmembrane</keyword>
<dbReference type="AlphaFoldDB" id="M1ZWT2"/>
<comment type="caution">
    <text evidence="2">The sequence shown here is derived from an EMBL/GenBank/DDBJ whole genome shotgun (WGS) entry which is preliminary data.</text>
</comment>
<reference evidence="2 3" key="2">
    <citation type="submission" date="2013-03" db="EMBL/GenBank/DDBJ databases">
        <title>Diversity in Clostridium botulinum.</title>
        <authorList>
            <person name="Timme R.E."/>
            <person name="Allard M."/>
            <person name="Luo Y."/>
            <person name="Strain E."/>
            <person name="Gonzalez-Escalona N."/>
            <person name="Brown E."/>
        </authorList>
    </citation>
    <scope>NUCLEOTIDE SEQUENCE [LARGE SCALE GENOMIC DNA]</scope>
    <source>
        <strain evidence="2 3">CFSAN001627</strain>
    </source>
</reference>
<keyword evidence="1" id="KW-1133">Transmembrane helix</keyword>
<name>M1ZWT2_CLOBO</name>
<evidence type="ECO:0000256" key="1">
    <source>
        <dbReference type="SAM" id="Phobius"/>
    </source>
</evidence>
<evidence type="ECO:0000313" key="2">
    <source>
        <dbReference type="EMBL" id="EKN41503.1"/>
    </source>
</evidence>
<sequence length="163" mass="19457">MKISKFLKIMGAIFTVIILANIFSVYSLRQSFKNERLTIERQKEFKQLGIDLRNASDYLTNQARRYVQFGEQKFYDNYWKEVKETKTRDHVVERLKELGSPQEELNLIEESKNNSDELVKIEDEAMKSVEKKDFNKARQLMFDSNYDNNKAKIEEPILEFQKK</sequence>
<gene>
    <name evidence="2" type="ORF">CFSAN001627_12853</name>
</gene>
<dbReference type="Proteomes" id="UP000011944">
    <property type="component" value="Unassembled WGS sequence"/>
</dbReference>
<reference evidence="2 3" key="1">
    <citation type="submission" date="2012-10" db="EMBL/GenBank/DDBJ databases">
        <authorList>
            <person name="Strain E.A."/>
            <person name="Brown E."/>
            <person name="Allard M.W."/>
            <person name="Gonzalez-Escalona N."/>
            <person name="Timme R."/>
        </authorList>
    </citation>
    <scope>NUCLEOTIDE SEQUENCE [LARGE SCALE GENOMIC DNA]</scope>
    <source>
        <strain evidence="2 3">CFSAN001627</strain>
    </source>
</reference>
<organism evidence="2 3">
    <name type="scientific">Clostridium botulinum CFSAN001627</name>
    <dbReference type="NCBI Taxonomy" id="1232189"/>
    <lineage>
        <taxon>Bacteria</taxon>
        <taxon>Bacillati</taxon>
        <taxon>Bacillota</taxon>
        <taxon>Clostridia</taxon>
        <taxon>Eubacteriales</taxon>
        <taxon>Clostridiaceae</taxon>
        <taxon>Clostridium</taxon>
    </lineage>
</organism>
<keyword evidence="1" id="KW-0472">Membrane</keyword>
<dbReference type="EMBL" id="AMXI01000745">
    <property type="protein sequence ID" value="EKN41503.1"/>
    <property type="molecule type" value="Genomic_DNA"/>
</dbReference>
<protein>
    <submittedName>
        <fullName evidence="2">Putative methyl-accepting chemotaxis protein</fullName>
    </submittedName>
</protein>
<proteinExistence type="predicted"/>
<dbReference type="PATRIC" id="fig|1232189.3.peg.2042"/>
<feature type="transmembrane region" description="Helical" evidence="1">
    <location>
        <begin position="6"/>
        <end position="28"/>
    </location>
</feature>
<accession>M1ZWT2</accession>
<evidence type="ECO:0000313" key="3">
    <source>
        <dbReference type="Proteomes" id="UP000011944"/>
    </source>
</evidence>